<dbReference type="EMBL" id="BSVB01000001">
    <property type="protein sequence ID" value="GMA96007.1"/>
    <property type="molecule type" value="Genomic_DNA"/>
</dbReference>
<keyword evidence="11" id="KW-0378">Hydrolase</keyword>
<dbReference type="Gene3D" id="3.40.50.300">
    <property type="entry name" value="P-loop containing nucleotide triphosphate hydrolases"/>
    <property type="match status" value="1"/>
</dbReference>
<protein>
    <submittedName>
        <fullName evidence="11">Metal-dependent hydrolase</fullName>
    </submittedName>
</protein>
<proteinExistence type="predicted"/>
<evidence type="ECO:0000259" key="10">
    <source>
        <dbReference type="PROSITE" id="PS50893"/>
    </source>
</evidence>
<dbReference type="SMART" id="SM00382">
    <property type="entry name" value="AAA"/>
    <property type="match status" value="1"/>
</dbReference>
<keyword evidence="7 9" id="KW-1133">Transmembrane helix</keyword>
<evidence type="ECO:0000256" key="9">
    <source>
        <dbReference type="SAM" id="Phobius"/>
    </source>
</evidence>
<dbReference type="Pfam" id="PF00005">
    <property type="entry name" value="ABC_tran"/>
    <property type="match status" value="1"/>
</dbReference>
<dbReference type="CDD" id="cd06581">
    <property type="entry name" value="TM_PBP1_LivM_like"/>
    <property type="match status" value="1"/>
</dbReference>
<keyword evidence="12" id="KW-1185">Reference proteome</keyword>
<evidence type="ECO:0000256" key="2">
    <source>
        <dbReference type="ARBA" id="ARBA00022448"/>
    </source>
</evidence>
<organism evidence="11 12">
    <name type="scientific">Pseudolysinimonas kribbensis</name>
    <dbReference type="NCBI Taxonomy" id="433641"/>
    <lineage>
        <taxon>Bacteria</taxon>
        <taxon>Bacillati</taxon>
        <taxon>Actinomycetota</taxon>
        <taxon>Actinomycetes</taxon>
        <taxon>Micrococcales</taxon>
        <taxon>Microbacteriaceae</taxon>
        <taxon>Pseudolysinimonas</taxon>
    </lineage>
</organism>
<evidence type="ECO:0000256" key="1">
    <source>
        <dbReference type="ARBA" id="ARBA00004651"/>
    </source>
</evidence>
<keyword evidence="4 9" id="KW-0812">Transmembrane</keyword>
<feature type="transmembrane region" description="Helical" evidence="9">
    <location>
        <begin position="302"/>
        <end position="324"/>
    </location>
</feature>
<dbReference type="InterPro" id="IPR001851">
    <property type="entry name" value="ABC_transp_permease"/>
</dbReference>
<dbReference type="InterPro" id="IPR051120">
    <property type="entry name" value="ABC_AA/LPS_Transport"/>
</dbReference>
<feature type="transmembrane region" description="Helical" evidence="9">
    <location>
        <begin position="98"/>
        <end position="121"/>
    </location>
</feature>
<feature type="transmembrane region" description="Helical" evidence="9">
    <location>
        <begin position="168"/>
        <end position="194"/>
    </location>
</feature>
<evidence type="ECO:0000256" key="7">
    <source>
        <dbReference type="ARBA" id="ARBA00022989"/>
    </source>
</evidence>
<sequence>MTAGIDMAAGRTERARSRSRFIGLGAVALVVVYLAANLGVAHGSYYVQNLAEVGAVFAILALSLDLVAGMTGLYSLGHAGLFALGAYATTLLNANLGWNVFILLPLSVVGVGIVGVVLGALSLRVSGLYFAIMTFIFTLVVTVLISDLDFTGGLQGIAGPTFPDFPEGLSFLGSSVAWCVGIAFLVTVVIVWSIRSSAFYPVLLAIRDAEPFAASAGVRTGVVRVMMFGLSAALAGLAGWAFSFLGFVSPGQFNWTVSVNILVMVILGGINTRLGPIIGAIFISAFPVVISIDPLVQEVIFGAIFVLVIVFFPRGIVGIVTSLARRIRRRPLPATEPSAPDTAPIAEAELAAAGEEPQVSDEIALEVRDVRFGYVRGTTVLDGIDMRVRRGSIHGLIGPNGSGKSTLVNLISGALRPTTGTIEANGHRIERLGAAGRPARGIMRTFQTAVLVRELSVRQNAGIGLYSRVPRISGRSLAWPLFPSAHRDDRAIRTRATAALARVGLGSGWATARVADVPHGVEQLTQLAAATVGEPSILILDEPLAGLSSGEVEQVSEILRQLKRDGVTVIVVEHQTRFIFEMCDEVTVLAAGELVTSGSAAAVRADERVREVYLGQ</sequence>
<dbReference type="PROSITE" id="PS50893">
    <property type="entry name" value="ABC_TRANSPORTER_2"/>
    <property type="match status" value="1"/>
</dbReference>
<accession>A0ABQ6K7S8</accession>
<dbReference type="Pfam" id="PF02653">
    <property type="entry name" value="BPD_transp_2"/>
    <property type="match status" value="1"/>
</dbReference>
<dbReference type="PANTHER" id="PTHR45772">
    <property type="entry name" value="CONSERVED COMPONENT OF ABC TRANSPORTER FOR NATURAL AMINO ACIDS-RELATED"/>
    <property type="match status" value="1"/>
</dbReference>
<dbReference type="InterPro" id="IPR027417">
    <property type="entry name" value="P-loop_NTPase"/>
</dbReference>
<feature type="transmembrane region" description="Helical" evidence="9">
    <location>
        <begin position="46"/>
        <end position="66"/>
    </location>
</feature>
<reference evidence="12" key="1">
    <citation type="journal article" date="2019" name="Int. J. Syst. Evol. Microbiol.">
        <title>The Global Catalogue of Microorganisms (GCM) 10K type strain sequencing project: providing services to taxonomists for standard genome sequencing and annotation.</title>
        <authorList>
            <consortium name="The Broad Institute Genomics Platform"/>
            <consortium name="The Broad Institute Genome Sequencing Center for Infectious Disease"/>
            <person name="Wu L."/>
            <person name="Ma J."/>
        </authorList>
    </citation>
    <scope>NUCLEOTIDE SEQUENCE [LARGE SCALE GENOMIC DNA]</scope>
    <source>
        <strain evidence="12">NBRC 108894</strain>
    </source>
</reference>
<feature type="transmembrane region" description="Helical" evidence="9">
    <location>
        <begin position="73"/>
        <end position="92"/>
    </location>
</feature>
<keyword evidence="2" id="KW-0813">Transport</keyword>
<dbReference type="GO" id="GO:0016787">
    <property type="term" value="F:hydrolase activity"/>
    <property type="evidence" value="ECO:0007669"/>
    <property type="project" value="UniProtKB-KW"/>
</dbReference>
<dbReference type="SUPFAM" id="SSF52540">
    <property type="entry name" value="P-loop containing nucleoside triphosphate hydrolases"/>
    <property type="match status" value="1"/>
</dbReference>
<dbReference type="InterPro" id="IPR003593">
    <property type="entry name" value="AAA+_ATPase"/>
</dbReference>
<evidence type="ECO:0000256" key="8">
    <source>
        <dbReference type="ARBA" id="ARBA00023136"/>
    </source>
</evidence>
<dbReference type="PANTHER" id="PTHR45772:SF2">
    <property type="entry name" value="ABC TRANSPORTER ATP-BINDING PROTEIN"/>
    <property type="match status" value="1"/>
</dbReference>
<feature type="transmembrane region" description="Helical" evidence="9">
    <location>
        <begin position="277"/>
        <end position="296"/>
    </location>
</feature>
<comment type="subcellular location">
    <subcellularLocation>
        <location evidence="1">Cell membrane</location>
        <topology evidence="1">Multi-pass membrane protein</topology>
    </subcellularLocation>
</comment>
<keyword evidence="3" id="KW-1003">Cell membrane</keyword>
<evidence type="ECO:0000256" key="4">
    <source>
        <dbReference type="ARBA" id="ARBA00022692"/>
    </source>
</evidence>
<evidence type="ECO:0000256" key="5">
    <source>
        <dbReference type="ARBA" id="ARBA00022741"/>
    </source>
</evidence>
<keyword evidence="8 9" id="KW-0472">Membrane</keyword>
<gene>
    <name evidence="11" type="ORF">GCM10025881_28310</name>
</gene>
<feature type="transmembrane region" description="Helical" evidence="9">
    <location>
        <begin position="21"/>
        <end position="40"/>
    </location>
</feature>
<dbReference type="Proteomes" id="UP001157034">
    <property type="component" value="Unassembled WGS sequence"/>
</dbReference>
<dbReference type="InterPro" id="IPR003439">
    <property type="entry name" value="ABC_transporter-like_ATP-bd"/>
</dbReference>
<evidence type="ECO:0000256" key="6">
    <source>
        <dbReference type="ARBA" id="ARBA00022840"/>
    </source>
</evidence>
<keyword evidence="6" id="KW-0067">ATP-binding</keyword>
<feature type="domain" description="ABC transporter" evidence="10">
    <location>
        <begin position="365"/>
        <end position="616"/>
    </location>
</feature>
<evidence type="ECO:0000313" key="12">
    <source>
        <dbReference type="Proteomes" id="UP001157034"/>
    </source>
</evidence>
<dbReference type="InterPro" id="IPR043428">
    <property type="entry name" value="LivM-like"/>
</dbReference>
<dbReference type="RefSeq" id="WP_284254676.1">
    <property type="nucleotide sequence ID" value="NZ_BAAAQO010000004.1"/>
</dbReference>
<evidence type="ECO:0000313" key="11">
    <source>
        <dbReference type="EMBL" id="GMA96007.1"/>
    </source>
</evidence>
<feature type="transmembrane region" description="Helical" evidence="9">
    <location>
        <begin position="225"/>
        <end position="247"/>
    </location>
</feature>
<feature type="transmembrane region" description="Helical" evidence="9">
    <location>
        <begin position="128"/>
        <end position="148"/>
    </location>
</feature>
<evidence type="ECO:0000256" key="3">
    <source>
        <dbReference type="ARBA" id="ARBA00022475"/>
    </source>
</evidence>
<name>A0ABQ6K7S8_9MICO</name>
<comment type="caution">
    <text evidence="11">The sequence shown here is derived from an EMBL/GenBank/DDBJ whole genome shotgun (WGS) entry which is preliminary data.</text>
</comment>
<keyword evidence="5" id="KW-0547">Nucleotide-binding</keyword>